<evidence type="ECO:0000313" key="13">
    <source>
        <dbReference type="Ensembl" id="ENSSMAP00000061854.1"/>
    </source>
</evidence>
<dbReference type="GO" id="GO:0016020">
    <property type="term" value="C:membrane"/>
    <property type="evidence" value="ECO:0007669"/>
    <property type="project" value="UniProtKB-SubCell"/>
</dbReference>
<dbReference type="Gene3D" id="1.10.1540.10">
    <property type="entry name" value="BEACH domain"/>
    <property type="match status" value="1"/>
</dbReference>
<evidence type="ECO:0000313" key="14">
    <source>
        <dbReference type="Proteomes" id="UP000694558"/>
    </source>
</evidence>
<protein>
    <recommendedName>
        <fullName evidence="8">Neurobeachin</fullName>
    </recommendedName>
    <alternativeName>
        <fullName evidence="9">Lysosomal-trafficking regulator 2</fullName>
    </alternativeName>
</protein>
<evidence type="ECO:0000256" key="8">
    <source>
        <dbReference type="ARBA" id="ARBA00073055"/>
    </source>
</evidence>
<accession>A0A8D3DQP5</accession>
<evidence type="ECO:0000256" key="4">
    <source>
        <dbReference type="ARBA" id="ARBA00022574"/>
    </source>
</evidence>
<keyword evidence="4" id="KW-0853">WD repeat</keyword>
<dbReference type="InterPro" id="IPR011989">
    <property type="entry name" value="ARM-like"/>
</dbReference>
<dbReference type="InterPro" id="IPR023362">
    <property type="entry name" value="PH-BEACH_dom"/>
</dbReference>
<dbReference type="InterPro" id="IPR013320">
    <property type="entry name" value="ConA-like_dom_sf"/>
</dbReference>
<dbReference type="SUPFAM" id="SSF50729">
    <property type="entry name" value="PH domain-like"/>
    <property type="match status" value="1"/>
</dbReference>
<dbReference type="Gene3D" id="2.30.29.30">
    <property type="entry name" value="Pleckstrin-homology domain (PH domain)/Phosphotyrosine-binding domain (PTB)"/>
    <property type="match status" value="1"/>
</dbReference>
<dbReference type="CDD" id="cd01201">
    <property type="entry name" value="PH_BEACH"/>
    <property type="match status" value="1"/>
</dbReference>
<dbReference type="Pfam" id="PF02138">
    <property type="entry name" value="Beach"/>
    <property type="match status" value="1"/>
</dbReference>
<dbReference type="SUPFAM" id="SSF48371">
    <property type="entry name" value="ARM repeat"/>
    <property type="match status" value="1"/>
</dbReference>
<dbReference type="GeneTree" id="ENSGT00940000154934"/>
<comment type="subcellular location">
    <subcellularLocation>
        <location evidence="1">Membrane</location>
        <topology evidence="1">Peripheral membrane protein</topology>
    </subcellularLocation>
</comment>
<dbReference type="Pfam" id="PF20426">
    <property type="entry name" value="NBCH_WD40"/>
    <property type="match status" value="1"/>
</dbReference>
<dbReference type="InterPro" id="IPR001680">
    <property type="entry name" value="WD40_rpt"/>
</dbReference>
<evidence type="ECO:0000259" key="12">
    <source>
        <dbReference type="PROSITE" id="PS51783"/>
    </source>
</evidence>
<reference evidence="13" key="2">
    <citation type="submission" date="2025-08" db="UniProtKB">
        <authorList>
            <consortium name="Ensembl"/>
        </authorList>
    </citation>
    <scope>IDENTIFICATION</scope>
</reference>
<evidence type="ECO:0000259" key="11">
    <source>
        <dbReference type="PROSITE" id="PS50197"/>
    </source>
</evidence>
<dbReference type="Gene3D" id="2.60.120.200">
    <property type="match status" value="1"/>
</dbReference>
<comment type="subunit">
    <text evidence="7">Interacts with RII subunit of PKA.</text>
</comment>
<keyword evidence="6" id="KW-0472">Membrane</keyword>
<dbReference type="PROSITE" id="PS51783">
    <property type="entry name" value="PH_BEACH"/>
    <property type="match status" value="1"/>
</dbReference>
<dbReference type="SUPFAM" id="SSF49899">
    <property type="entry name" value="Concanavalin A-like lectins/glucanases"/>
    <property type="match status" value="1"/>
</dbReference>
<dbReference type="FunFam" id="2.130.10.10:FF:000036">
    <property type="entry name" value="Neurobeachin isoform A"/>
    <property type="match status" value="1"/>
</dbReference>
<dbReference type="PANTHER" id="PTHR13743">
    <property type="entry name" value="BEIGE/BEACH-RELATED"/>
    <property type="match status" value="1"/>
</dbReference>
<dbReference type="SMART" id="SM00320">
    <property type="entry name" value="WD40"/>
    <property type="match status" value="5"/>
</dbReference>
<dbReference type="InterPro" id="IPR000409">
    <property type="entry name" value="BEACH_dom"/>
</dbReference>
<dbReference type="Pfam" id="PF06469">
    <property type="entry name" value="DUF1088"/>
    <property type="match status" value="1"/>
</dbReference>
<name>A0A8D3DQP5_SCOMX</name>
<dbReference type="InterPro" id="IPR046851">
    <property type="entry name" value="NBCH_WD40"/>
</dbReference>
<dbReference type="Pfam" id="PF15787">
    <property type="entry name" value="DUF4704"/>
    <property type="match status" value="1"/>
</dbReference>
<proteinExistence type="inferred from homology"/>
<dbReference type="Proteomes" id="UP000694558">
    <property type="component" value="Chromosome 4"/>
</dbReference>
<keyword evidence="5" id="KW-0677">Repeat</keyword>
<evidence type="ECO:0000256" key="2">
    <source>
        <dbReference type="ARBA" id="ARBA00008498"/>
    </source>
</evidence>
<dbReference type="FunFam" id="1.10.1540.10:FF:000001">
    <property type="entry name" value="neurobeachin isoform X1"/>
    <property type="match status" value="1"/>
</dbReference>
<dbReference type="SUPFAM" id="SSF81837">
    <property type="entry name" value="BEACH domain"/>
    <property type="match status" value="1"/>
</dbReference>
<dbReference type="Ensembl" id="ENSSMAT00000037416.1">
    <property type="protein sequence ID" value="ENSSMAP00000061854.1"/>
    <property type="gene ID" value="ENSSMAG00000003307.2"/>
</dbReference>
<dbReference type="CDD" id="cd06071">
    <property type="entry name" value="Beach"/>
    <property type="match status" value="1"/>
</dbReference>
<dbReference type="GO" id="GO:0008104">
    <property type="term" value="P:intracellular protein localization"/>
    <property type="evidence" value="ECO:0007669"/>
    <property type="project" value="TreeGrafter"/>
</dbReference>
<dbReference type="InterPro" id="IPR015943">
    <property type="entry name" value="WD40/YVTN_repeat-like_dom_sf"/>
</dbReference>
<feature type="domain" description="BEACH-type PH" evidence="12">
    <location>
        <begin position="1852"/>
        <end position="1960"/>
    </location>
</feature>
<dbReference type="InterPro" id="IPR010508">
    <property type="entry name" value="NBEA-like_DUF1088"/>
</dbReference>
<dbReference type="Gene3D" id="1.25.10.10">
    <property type="entry name" value="Leucine-rich Repeat Variant"/>
    <property type="match status" value="1"/>
</dbReference>
<keyword evidence="3" id="KW-0597">Phosphoprotein</keyword>
<dbReference type="InterPro" id="IPR031570">
    <property type="entry name" value="NBEA/BDCP_DUF4704"/>
</dbReference>
<evidence type="ECO:0000256" key="1">
    <source>
        <dbReference type="ARBA" id="ARBA00004170"/>
    </source>
</evidence>
<evidence type="ECO:0000256" key="7">
    <source>
        <dbReference type="ARBA" id="ARBA00065599"/>
    </source>
</evidence>
<dbReference type="PANTHER" id="PTHR13743:SF62">
    <property type="entry name" value="NEUROBEACHIN"/>
    <property type="match status" value="1"/>
</dbReference>
<dbReference type="PROSITE" id="PS50197">
    <property type="entry name" value="BEACH"/>
    <property type="match status" value="1"/>
</dbReference>
<dbReference type="GO" id="GO:0005829">
    <property type="term" value="C:cytosol"/>
    <property type="evidence" value="ECO:0007669"/>
    <property type="project" value="TreeGrafter"/>
</dbReference>
<feature type="region of interest" description="Disordered" evidence="10">
    <location>
        <begin position="947"/>
        <end position="1002"/>
    </location>
</feature>
<dbReference type="Gene3D" id="2.130.10.10">
    <property type="entry name" value="YVTN repeat-like/Quinoprotein amine dehydrogenase"/>
    <property type="match status" value="1"/>
</dbReference>
<dbReference type="FunFam" id="2.60.120.200:FF:000010">
    <property type="entry name" value="neurobeachin isoform X2"/>
    <property type="match status" value="1"/>
</dbReference>
<evidence type="ECO:0000256" key="9">
    <source>
        <dbReference type="ARBA" id="ARBA00080802"/>
    </source>
</evidence>
<comment type="similarity">
    <text evidence="2">Belongs to the WD repeat neurobeachin family.</text>
</comment>
<dbReference type="Pfam" id="PF20425">
    <property type="entry name" value="Neurobeachin"/>
    <property type="match status" value="1"/>
</dbReference>
<gene>
    <name evidence="13" type="primary">LOC118300810</name>
</gene>
<reference evidence="13" key="1">
    <citation type="submission" date="2023-05" db="EMBL/GenBank/DDBJ databases">
        <title>High-quality long-read genome of Scophthalmus maximus.</title>
        <authorList>
            <person name="Lien S."/>
            <person name="Martinez P."/>
        </authorList>
    </citation>
    <scope>NUCLEOTIDE SEQUENCE [LARGE SCALE GENOMIC DNA]</scope>
</reference>
<dbReference type="InterPro" id="IPR046852">
    <property type="entry name" value="Neurobeachin_a-sol"/>
</dbReference>
<dbReference type="Pfam" id="PF13385">
    <property type="entry name" value="Laminin_G_3"/>
    <property type="match status" value="1"/>
</dbReference>
<evidence type="ECO:0000256" key="3">
    <source>
        <dbReference type="ARBA" id="ARBA00022553"/>
    </source>
</evidence>
<sequence>PAHVDGVCAQVAAGASSGAAGERMVSAAGSMVLPAGVINPAVPIRNIQMKFAVLVGLIQVGEVSNRDIVETVLNLLVGGEFDLEMNFIIQEAESIGCMVELLSHCEVTCQAEIWSMFTAILRKSVRNLQTSTEVGLIQQVLLKMSTVDDMIADLLVDMLGVMASYSITVKELKLLFSMLRGDNGIWPRHAIKLLSVLNQMPQRHGPDTFFNFPGRSAAAIALPPIAKWPYQNGFTINTWFRQDPLNNINVDKDKPYLYCFRTSKGIGYSAHFVGNCLIVTSLKSKGKGFQHCVKYDFQPRKWYMISIVHIYNRWRNSEIRCYVNGQLVSYGDMAWHVNTNDSYDKCFLGSSETADANRVFCGQLGAIYVFSEALNPAQIFAIHQLGPGYKSTFKFKSESDIHLAEHHKQVLYDGKLANSISFTYNAKATDAQLCLESSPRENASIFVHSPHALMLQDVKAIVTHSIHSAIHSIGGIQVLFPLFAQLDYKQVNDSSVDTTVCATLLAFLVELLKSSVAMQEQMLGGKGFLVIGYLLEKSSRVHITRAVLEQFLSFAKYLDGLPHGAPLLKQLCDHVLFNAAIWIHTPAKVQLSLYTYLSSEFIGTATIYTTIRRVGTVLQLMHTLKYYYWAINPLECSGITPKGLDGPRPSQKEIISLRAFMLLFLKQLILKDRGVKEDELQSILNYLLTMHEDENIHDVLQLLVALMSEHPASMIPAFDQRNGIRVICKLLASKSESIRVQALKVLGYFLKHLGHKRKVEIMHTHSLFTLLGERLMMHTNTVSVTTYNTLYEILTEQVCTQVVHKPHPEPDSTVKIQNPMILKVVATLLKSSSPSAELMEVRRLFLSDMIKLFSNSRENRRCLLQCSVWQDWMFSLGYINPKNPEEQKITEMVYNIFRILLYHAIKYEWGGWRVWVDTLSIAHSKVTYEAHKEYLAKMYEEYQRQEEENMKKGKKGSVSTISGLSATPAPVVNGNLEIDDNSQTQTPESEAEYSEGAGADSRNLLAEGAVKRPNGEALTPGEPSPGPGVRVEVHDLLVDIKAEKVEATEVKLDDLDLSPEGLGGSVVGGGGGGMENGPLVEVDSLLDSAYCAVVQNMNGNLAPKDDTPASGVGMGPSLGLSGVTRDVLNAFFWLTASVPPPLQALHGRTAAQLERDLRVDLGFRGMPMTEEQRRQFSPGPRTTMFRIPEFKWSPMHQRLLTDLLFALETDVHVWRSHSTKSVMDFVNSNENIIFVHNTIHLISQMVDNIIIACGGILPLLSAATSPSTELENIEATQGMSSETAVTFLSRLMAMVDVLVFASSLNFSEIEAEKNMSSGGLMRQCLRLVCCVAVRNCLECRQRQRDRSCKSSLTSSKSQDSLHSHLKYDTHRLLQDVDINRLRAVVFRDVDDSKQAQFLALAVVYFISVLMVSKYRDILEPQREIGRSTSLSGRSIRHEINSPTSTGDYHFSSVIQFSSFSPAVTRFVVLSETQEILKSLVAAPLDGGELGQESGPTPYHPDPALKTHPMLPMQFHSFDRQLSISSSLTALGLPFAPSFVSSLFIFLARFSSSRSHLPPFFPLTRSSNPHLCVAYFTFTPALSHRSLPLSPDHSITTKLERALEKVAPLLREIFVDFAPFLSRTLLGSHGQELLIEGTGAVHGSFFSNWRLSEWQNSIQKNAGLAFIELINEGRLLCHAMKDHIVRVANEAEFILNRQRAEDVHKHAEFESNCAQYAADRREEEKMCDHLISAAKHRDHVTANQLKQKILNILTNKHGAWGTMSQSQFHDFWRLDYWEDDLRRRRRFVRNAFGSTHADVSLKALEDYDEEEEGQKSKKTFRSQSVVAQSPEAELMLEGDDDAVSLLQEKEIDNLAGPVVLSTPAQLVAPVVVARGTLSITTTEIYFEVDEDDSTFKNTEAKVLAYSEGLHGKWMFSEIRAVFSRRYLLQNTGLEVFMANRTSVMFNFPDPATVKRVVYSLPRVGVGTSYGLPQARRISLATPRQLFKSSNMTQRWQRREISNFEYLMFLNTIAGRTYNDLNQYPIFPWVLTNYDSEELDLTLPGNFRDLSKPIGALNPKRAAFYAERYETWDDDSTPPHHYTTLYSTAHSTLMWMLRIEPFTTFFLNANDGKFDHADRSFSGIGRSWRNCQRDTADVKELIPEFYYLPEMFVNSNEYELGVRDDGVPACDVELPAWAKKPEDFVRINRMALESEFVSCQLHQWIDLIFGYKQRGPEAVRGLNVFDFLSYEGAVTLDNLDPAQREVIEMQIQLCGQVPSQLLIEPHPPRSSAMHLSPLMFKDQMQQDVIMVLKFPSNSPVTHVAANTLPHLSIPAAVTVTCSRLFAVNRAKHLMAHHLPIEMDPLIANNSGVNKRQITDLVDQSIQINTHCFVVTADNRYILVCGFWDKSFRVYSTETGKLTQIVFGHWDVVTCLARSESYIGGDCYIVSGSRDATLLLWYWSGRHHIIGDNPNNSDYPAPRAVLTGHDHEVVCVSVCAELGLVISGAKEGPCLVHTITGDLLRALEGPELCLRPRLISVSSEGHCIIYYERGRFCNFSINGKLLAQMEVNDSTRAILLSSDGQNLVTGGDNGVVEVWQACDFKQLYIYPGCDAGIRAMDLSHDQRTLITGMASGSIVAFNIDFNRWHYEHQNRY</sequence>
<dbReference type="SMART" id="SM01026">
    <property type="entry name" value="Beach"/>
    <property type="match status" value="1"/>
</dbReference>
<dbReference type="InterPro" id="IPR011993">
    <property type="entry name" value="PH-like_dom_sf"/>
</dbReference>
<dbReference type="InterPro" id="IPR036372">
    <property type="entry name" value="BEACH_dom_sf"/>
</dbReference>
<dbReference type="Pfam" id="PF14844">
    <property type="entry name" value="PH_BEACH"/>
    <property type="match status" value="1"/>
</dbReference>
<evidence type="ECO:0000256" key="6">
    <source>
        <dbReference type="ARBA" id="ARBA00023136"/>
    </source>
</evidence>
<evidence type="ECO:0000256" key="5">
    <source>
        <dbReference type="ARBA" id="ARBA00022737"/>
    </source>
</evidence>
<dbReference type="InterPro" id="IPR050865">
    <property type="entry name" value="BEACH_Domain"/>
</dbReference>
<dbReference type="FunFam" id="2.30.29.30:FF:000059">
    <property type="entry name" value="neurobeachin isoform X1"/>
    <property type="match status" value="1"/>
</dbReference>
<dbReference type="SUPFAM" id="SSF50978">
    <property type="entry name" value="WD40 repeat-like"/>
    <property type="match status" value="1"/>
</dbReference>
<dbReference type="InterPro" id="IPR016024">
    <property type="entry name" value="ARM-type_fold"/>
</dbReference>
<feature type="domain" description="BEACH" evidence="11">
    <location>
        <begin position="1979"/>
        <end position="2267"/>
    </location>
</feature>
<evidence type="ECO:0000256" key="10">
    <source>
        <dbReference type="SAM" id="MobiDB-lite"/>
    </source>
</evidence>
<dbReference type="InterPro" id="IPR036322">
    <property type="entry name" value="WD40_repeat_dom_sf"/>
</dbReference>
<dbReference type="GO" id="GO:0019901">
    <property type="term" value="F:protein kinase binding"/>
    <property type="evidence" value="ECO:0007669"/>
    <property type="project" value="TreeGrafter"/>
</dbReference>
<organism evidence="13 14">
    <name type="scientific">Scophthalmus maximus</name>
    <name type="common">Turbot</name>
    <name type="synonym">Psetta maxima</name>
    <dbReference type="NCBI Taxonomy" id="52904"/>
    <lineage>
        <taxon>Eukaryota</taxon>
        <taxon>Metazoa</taxon>
        <taxon>Chordata</taxon>
        <taxon>Craniata</taxon>
        <taxon>Vertebrata</taxon>
        <taxon>Euteleostomi</taxon>
        <taxon>Actinopterygii</taxon>
        <taxon>Neopterygii</taxon>
        <taxon>Teleostei</taxon>
        <taxon>Neoteleostei</taxon>
        <taxon>Acanthomorphata</taxon>
        <taxon>Carangaria</taxon>
        <taxon>Pleuronectiformes</taxon>
        <taxon>Pleuronectoidei</taxon>
        <taxon>Scophthalmidae</taxon>
        <taxon>Scophthalmus</taxon>
    </lineage>
</organism>